<dbReference type="OrthoDB" id="139492at2157"/>
<comment type="caution">
    <text evidence="2">The sequence shown here is derived from an EMBL/GenBank/DDBJ whole genome shotgun (WGS) entry which is preliminary data.</text>
</comment>
<evidence type="ECO:0000313" key="2">
    <source>
        <dbReference type="EMBL" id="ELY53309.1"/>
    </source>
</evidence>
<dbReference type="AlphaFoldDB" id="L9WUY9"/>
<proteinExistence type="predicted"/>
<dbReference type="PANTHER" id="PTHR35176">
    <property type="entry name" value="HEME OXYGENASE HI_0854-RELATED"/>
    <property type="match status" value="1"/>
</dbReference>
<sequence>MVEFRGAWTEDEVAEFFRDATIPIRLAVRRPDGTPWVVPLWYRYRDGRLECATSADATLVSFLRADSEVAFDVSTNEIPYRGVRGYGSASLSPDEDKAVLRSLLERYLEGTDSPLAERLLDDERDEVHIRIEPHTVFSWDYSNRMRTETDR</sequence>
<keyword evidence="1" id="KW-0560">Oxidoreductase</keyword>
<dbReference type="InterPro" id="IPR012349">
    <property type="entry name" value="Split_barrel_FMN-bd"/>
</dbReference>
<dbReference type="RefSeq" id="WP_007260230.1">
    <property type="nucleotide sequence ID" value="NZ_AOHZ01000068.1"/>
</dbReference>
<dbReference type="SUPFAM" id="SSF50475">
    <property type="entry name" value="FMN-binding split barrel"/>
    <property type="match status" value="1"/>
</dbReference>
<keyword evidence="3" id="KW-1185">Reference proteome</keyword>
<dbReference type="Gene3D" id="2.30.110.10">
    <property type="entry name" value="Electron Transport, Fmn-binding Protein, Chain A"/>
    <property type="match status" value="1"/>
</dbReference>
<reference evidence="2 3" key="1">
    <citation type="journal article" date="2014" name="PLoS Genet.">
        <title>Phylogenetically driven sequencing of extremely halophilic archaea reveals strategies for static and dynamic osmo-response.</title>
        <authorList>
            <person name="Becker E.A."/>
            <person name="Seitzer P.M."/>
            <person name="Tritt A."/>
            <person name="Larsen D."/>
            <person name="Krusor M."/>
            <person name="Yao A.I."/>
            <person name="Wu D."/>
            <person name="Madern D."/>
            <person name="Eisen J.A."/>
            <person name="Darling A.E."/>
            <person name="Facciotti M.T."/>
        </authorList>
    </citation>
    <scope>NUCLEOTIDE SEQUENCE [LARGE SCALE GENOMIC DNA]</scope>
    <source>
        <strain evidence="2 3">JCM 12255</strain>
    </source>
</reference>
<dbReference type="PANTHER" id="PTHR35176:SF6">
    <property type="entry name" value="HEME OXYGENASE HI_0854-RELATED"/>
    <property type="match status" value="1"/>
</dbReference>
<accession>L9WUY9</accession>
<dbReference type="GO" id="GO:0005829">
    <property type="term" value="C:cytosol"/>
    <property type="evidence" value="ECO:0007669"/>
    <property type="project" value="TreeGrafter"/>
</dbReference>
<dbReference type="InterPro" id="IPR024747">
    <property type="entry name" value="Pyridox_Oxase-rel"/>
</dbReference>
<evidence type="ECO:0000313" key="3">
    <source>
        <dbReference type="Proteomes" id="UP000011602"/>
    </source>
</evidence>
<protein>
    <submittedName>
        <fullName evidence="2">Pyridoxamine 5'-phosphate oxidase-related FMN-binding protein</fullName>
    </submittedName>
</protein>
<dbReference type="EMBL" id="AOHZ01000068">
    <property type="protein sequence ID" value="ELY53309.1"/>
    <property type="molecule type" value="Genomic_DNA"/>
</dbReference>
<dbReference type="Pfam" id="PF12900">
    <property type="entry name" value="Pyridox_ox_2"/>
    <property type="match status" value="1"/>
</dbReference>
<dbReference type="Proteomes" id="UP000011602">
    <property type="component" value="Unassembled WGS sequence"/>
</dbReference>
<gene>
    <name evidence="2" type="ORF">C493_14803</name>
</gene>
<dbReference type="GO" id="GO:0016627">
    <property type="term" value="F:oxidoreductase activity, acting on the CH-CH group of donors"/>
    <property type="evidence" value="ECO:0007669"/>
    <property type="project" value="TreeGrafter"/>
</dbReference>
<name>L9WUY9_9EURY</name>
<dbReference type="InterPro" id="IPR052019">
    <property type="entry name" value="F420H2_bilvrd_red/Heme_oxyg"/>
</dbReference>
<dbReference type="eggNOG" id="arCOG00516">
    <property type="taxonomic scope" value="Archaea"/>
</dbReference>
<organism evidence="2 3">
    <name type="scientific">Natronolimnohabitans innermongolicus JCM 12255</name>
    <dbReference type="NCBI Taxonomy" id="1227499"/>
    <lineage>
        <taxon>Archaea</taxon>
        <taxon>Methanobacteriati</taxon>
        <taxon>Methanobacteriota</taxon>
        <taxon>Stenosarchaea group</taxon>
        <taxon>Halobacteria</taxon>
        <taxon>Halobacteriales</taxon>
        <taxon>Natrialbaceae</taxon>
        <taxon>Natronolimnohabitans</taxon>
    </lineage>
</organism>
<dbReference type="GO" id="GO:0070967">
    <property type="term" value="F:coenzyme F420 binding"/>
    <property type="evidence" value="ECO:0007669"/>
    <property type="project" value="TreeGrafter"/>
</dbReference>
<evidence type="ECO:0000256" key="1">
    <source>
        <dbReference type="ARBA" id="ARBA00023002"/>
    </source>
</evidence>
<dbReference type="STRING" id="1227499.C493_14803"/>